<dbReference type="CDD" id="cd04301">
    <property type="entry name" value="NAT_SF"/>
    <property type="match status" value="1"/>
</dbReference>
<evidence type="ECO:0000313" key="5">
    <source>
        <dbReference type="EMBL" id="KAG8462475.1"/>
    </source>
</evidence>
<dbReference type="Gene3D" id="3.40.630.30">
    <property type="match status" value="1"/>
</dbReference>
<feature type="signal peptide" evidence="3">
    <location>
        <begin position="1"/>
        <end position="20"/>
    </location>
</feature>
<protein>
    <recommendedName>
        <fullName evidence="4">N-acetyltransferase domain-containing protein</fullName>
    </recommendedName>
</protein>
<feature type="chain" id="PRO_5035322425" description="N-acetyltransferase domain-containing protein" evidence="3">
    <location>
        <begin position="21"/>
        <end position="318"/>
    </location>
</feature>
<dbReference type="Pfam" id="PF00583">
    <property type="entry name" value="Acetyltransf_1"/>
    <property type="match status" value="1"/>
</dbReference>
<reference evidence="5" key="1">
    <citation type="submission" date="2021-05" db="EMBL/GenBank/DDBJ databases">
        <title>The genome of the haptophyte Pavlova lutheri (Diacronema luteri, Pavlovales) - a model for lipid biosynthesis in eukaryotic algae.</title>
        <authorList>
            <person name="Hulatt C.J."/>
            <person name="Posewitz M.C."/>
        </authorList>
    </citation>
    <scope>NUCLEOTIDE SEQUENCE</scope>
    <source>
        <strain evidence="5">NIVA-4/92</strain>
    </source>
</reference>
<name>A0A8J5XNJ8_DIALT</name>
<evidence type="ECO:0000313" key="6">
    <source>
        <dbReference type="Proteomes" id="UP000751190"/>
    </source>
</evidence>
<keyword evidence="1" id="KW-0808">Transferase</keyword>
<comment type="caution">
    <text evidence="5">The sequence shown here is derived from an EMBL/GenBank/DDBJ whole genome shotgun (WGS) entry which is preliminary data.</text>
</comment>
<dbReference type="InterPro" id="IPR000182">
    <property type="entry name" value="GNAT_dom"/>
</dbReference>
<dbReference type="PANTHER" id="PTHR43420">
    <property type="entry name" value="ACETYLTRANSFERASE"/>
    <property type="match status" value="1"/>
</dbReference>
<keyword evidence="2" id="KW-0012">Acyltransferase</keyword>
<keyword evidence="3" id="KW-0732">Signal</keyword>
<dbReference type="InterPro" id="IPR050680">
    <property type="entry name" value="YpeA/RimI_acetyltransf"/>
</dbReference>
<dbReference type="PROSITE" id="PS51186">
    <property type="entry name" value="GNAT"/>
    <property type="match status" value="1"/>
</dbReference>
<gene>
    <name evidence="5" type="ORF">KFE25_010300</name>
</gene>
<keyword evidence="6" id="KW-1185">Reference proteome</keyword>
<dbReference type="AlphaFoldDB" id="A0A8J5XNJ8"/>
<dbReference type="PANTHER" id="PTHR43420:SF47">
    <property type="entry name" value="N-ACETYLTRANSFERASE DOMAIN-CONTAINING PROTEIN"/>
    <property type="match status" value="1"/>
</dbReference>
<sequence length="318" mass="33589">MVSARAALLATCLVLGSGSSRPPLPRTLPRALPRAAVRALLPLRQLTADAGAPDGVVLGAVRAEDLGAVGRLLVCSFYPHLITLAPVGFSRFERALLETPVAWLNATYAGYLADSVRAFAERRVGAERLGAQSRSAALIAPRSCKGTTRGSSVALAAADEATGRLLAFVELSVRPLDGRVPFDVLDDLDALLRCVLPSQPPPCAYLCNLCVAPHARRRGIGAALVRASEMVVGSGGWGHDALYLHVGAHDAPTARLYRALGFEPLREYNPKRWQVQWLGAADVVFYRRWLGGSAARAAGADDLDGRGVGASGARELDA</sequence>
<dbReference type="OrthoDB" id="10264707at2759"/>
<evidence type="ECO:0000256" key="2">
    <source>
        <dbReference type="ARBA" id="ARBA00023315"/>
    </source>
</evidence>
<dbReference type="Proteomes" id="UP000751190">
    <property type="component" value="Unassembled WGS sequence"/>
</dbReference>
<dbReference type="EMBL" id="JAGTXO010000020">
    <property type="protein sequence ID" value="KAG8462475.1"/>
    <property type="molecule type" value="Genomic_DNA"/>
</dbReference>
<evidence type="ECO:0000256" key="1">
    <source>
        <dbReference type="ARBA" id="ARBA00022679"/>
    </source>
</evidence>
<dbReference type="GO" id="GO:0016747">
    <property type="term" value="F:acyltransferase activity, transferring groups other than amino-acyl groups"/>
    <property type="evidence" value="ECO:0007669"/>
    <property type="project" value="InterPro"/>
</dbReference>
<dbReference type="OMA" id="RASEMVV"/>
<dbReference type="InterPro" id="IPR016181">
    <property type="entry name" value="Acyl_CoA_acyltransferase"/>
</dbReference>
<feature type="domain" description="N-acetyltransferase" evidence="4">
    <location>
        <begin position="139"/>
        <end position="291"/>
    </location>
</feature>
<organism evidence="5 6">
    <name type="scientific">Diacronema lutheri</name>
    <name type="common">Unicellular marine alga</name>
    <name type="synonym">Monochrysis lutheri</name>
    <dbReference type="NCBI Taxonomy" id="2081491"/>
    <lineage>
        <taxon>Eukaryota</taxon>
        <taxon>Haptista</taxon>
        <taxon>Haptophyta</taxon>
        <taxon>Pavlovophyceae</taxon>
        <taxon>Pavlovales</taxon>
        <taxon>Pavlovaceae</taxon>
        <taxon>Diacronema</taxon>
    </lineage>
</organism>
<evidence type="ECO:0000259" key="4">
    <source>
        <dbReference type="PROSITE" id="PS51186"/>
    </source>
</evidence>
<proteinExistence type="predicted"/>
<dbReference type="SUPFAM" id="SSF55729">
    <property type="entry name" value="Acyl-CoA N-acyltransferases (Nat)"/>
    <property type="match status" value="1"/>
</dbReference>
<evidence type="ECO:0000256" key="3">
    <source>
        <dbReference type="SAM" id="SignalP"/>
    </source>
</evidence>
<accession>A0A8J5XNJ8</accession>